<feature type="region of interest" description="Disordered" evidence="1">
    <location>
        <begin position="813"/>
        <end position="836"/>
    </location>
</feature>
<dbReference type="Proteomes" id="UP001412067">
    <property type="component" value="Unassembled WGS sequence"/>
</dbReference>
<evidence type="ECO:0000313" key="2">
    <source>
        <dbReference type="EMBL" id="KAK8968735.1"/>
    </source>
</evidence>
<dbReference type="PANTHER" id="PTHR31267:SF2">
    <property type="entry name" value="EXPRESSED PROTEIN"/>
    <property type="match status" value="1"/>
</dbReference>
<evidence type="ECO:0000256" key="1">
    <source>
        <dbReference type="SAM" id="MobiDB-lite"/>
    </source>
</evidence>
<keyword evidence="3" id="KW-1185">Reference proteome</keyword>
<comment type="caution">
    <text evidence="2">The sequence shown here is derived from an EMBL/GenBank/DDBJ whole genome shotgun (WGS) entry which is preliminary data.</text>
</comment>
<evidence type="ECO:0000313" key="3">
    <source>
        <dbReference type="Proteomes" id="UP001412067"/>
    </source>
</evidence>
<gene>
    <name evidence="2" type="ORF">KSP40_PGU005241</name>
</gene>
<protein>
    <submittedName>
        <fullName evidence="2">Uncharacterized protein</fullName>
    </submittedName>
</protein>
<proteinExistence type="predicted"/>
<dbReference type="PANTHER" id="PTHR31267">
    <property type="entry name" value="DENTIN SIALOPHOSPHOPROTEIN-LIKE PROTEIN"/>
    <property type="match status" value="1"/>
</dbReference>
<dbReference type="EMBL" id="JBBWWR010000004">
    <property type="protein sequence ID" value="KAK8968735.1"/>
    <property type="molecule type" value="Genomic_DNA"/>
</dbReference>
<accession>A0ABR2MZ38</accession>
<reference evidence="2 3" key="1">
    <citation type="journal article" date="2022" name="Nat. Plants">
        <title>Genomes of leafy and leafless Platanthera orchids illuminate the evolution of mycoheterotrophy.</title>
        <authorList>
            <person name="Li M.H."/>
            <person name="Liu K.W."/>
            <person name="Li Z."/>
            <person name="Lu H.C."/>
            <person name="Ye Q.L."/>
            <person name="Zhang D."/>
            <person name="Wang J.Y."/>
            <person name="Li Y.F."/>
            <person name="Zhong Z.M."/>
            <person name="Liu X."/>
            <person name="Yu X."/>
            <person name="Liu D.K."/>
            <person name="Tu X.D."/>
            <person name="Liu B."/>
            <person name="Hao Y."/>
            <person name="Liao X.Y."/>
            <person name="Jiang Y.T."/>
            <person name="Sun W.H."/>
            <person name="Chen J."/>
            <person name="Chen Y.Q."/>
            <person name="Ai Y."/>
            <person name="Zhai J.W."/>
            <person name="Wu S.S."/>
            <person name="Zhou Z."/>
            <person name="Hsiao Y.Y."/>
            <person name="Wu W.L."/>
            <person name="Chen Y.Y."/>
            <person name="Lin Y.F."/>
            <person name="Hsu J.L."/>
            <person name="Li C.Y."/>
            <person name="Wang Z.W."/>
            <person name="Zhao X."/>
            <person name="Zhong W.Y."/>
            <person name="Ma X.K."/>
            <person name="Ma L."/>
            <person name="Huang J."/>
            <person name="Chen G.Z."/>
            <person name="Huang M.Z."/>
            <person name="Huang L."/>
            <person name="Peng D.H."/>
            <person name="Luo Y.B."/>
            <person name="Zou S.Q."/>
            <person name="Chen S.P."/>
            <person name="Lan S."/>
            <person name="Tsai W.C."/>
            <person name="Van de Peer Y."/>
            <person name="Liu Z.J."/>
        </authorList>
    </citation>
    <scope>NUCLEOTIDE SEQUENCE [LARGE SCALE GENOMIC DNA]</scope>
    <source>
        <strain evidence="2">Lor288</strain>
    </source>
</reference>
<organism evidence="2 3">
    <name type="scientific">Platanthera guangdongensis</name>
    <dbReference type="NCBI Taxonomy" id="2320717"/>
    <lineage>
        <taxon>Eukaryota</taxon>
        <taxon>Viridiplantae</taxon>
        <taxon>Streptophyta</taxon>
        <taxon>Embryophyta</taxon>
        <taxon>Tracheophyta</taxon>
        <taxon>Spermatophyta</taxon>
        <taxon>Magnoliopsida</taxon>
        <taxon>Liliopsida</taxon>
        <taxon>Asparagales</taxon>
        <taxon>Orchidaceae</taxon>
        <taxon>Orchidoideae</taxon>
        <taxon>Orchideae</taxon>
        <taxon>Orchidinae</taxon>
        <taxon>Platanthera</taxon>
    </lineage>
</organism>
<sequence>MNVASYLPGKLIGGESRLSSSYHSFISRNMNWGQQNIPLMQGIQNSLTYSQDHGKSMSLMGHVPGQLEQSMHGTPVSNDMEFLNHYLLLPEMSNDCKSVELIQNTCEIHTKRTSKQLFTFNHFRNDQLATQNEAYSSATMLPSRKCTPGKTLFDNDVVQSTHSDVVSESIQQLNHSAGKVHVQRLQNCQEQTDWLVNSHKNSLENTVCSRGATSLDPLEKKILFGVDCDANLDVFPDGRSTRLAKACLDGYPISNNDFLDVSPSHRTGTWTALMQEALTVSSSDADQHEDWSGWGIQNDAEPPPANPNFFSDRYFNLQNAPYLTSNPVQLFSEANASPNRHSISGSHQPIKISYEQSEKFHPGQQLSKQTSDALFVKNHQPYNLIGSSLPQKQELQQNIPNDLLEVQTQQQTKHYMESSERRLNSPEVQHSWIHQQKTCSHNINSQSTHELTEWEAELPPSSEGQIFNDCQNVDMNLYVRNKDATSIMHRETYHERRMGRFDESKGVSWNSHGEPEFGKSETNILKMSSDHTYDANFADFLNPISFRSNVVMNHQKQMSICPQDWDSSTSDHFGSINIGQKPSSQSDENAKEDSYKPVISVQTSKDVLCSDIQDNSVGMIPTSRIASLNGNGAPIPTQFHSEDMNHSEMTNAISNQRNTSQRHPDAETVSTNLPFTSPVLSKGGFSNLFDNVLKNAAIQHLPGLQTQKLACNLLQSMNPLQPSPQEDDQIMKEVGISSSEIGAHSINSQQFTFKEEIQPEDTNSERKHAMSMEVSAGVVSTSQAEDQDSKNISVKNSVVPISSLVHLHQQDITKGKSTDNKSGNVTFPTVPPSNNDVQKHNYSLLQQLQSMKRIGSASSMVQCKILSGTECNGDASTVELAGSEGYICELNAAYKKSDATSRVNGEKSYNASSHLHVGELASHRPTSSPRQDNCFPVNAQMSPPLFEQYRAYKENQTSDSLGSSLTASKVAQKYFSSKTFDPVENAFMVKKRDDNISDISSFSVATDHHLSPCLNVKLTDENLFLPRKKLKISKSDLFPWLNDVKQGSPSLLSFSMAKTEWTGSTNRQVDEVEDDIETVDDVPNSCRPKRRLILTSQLIQQIFPHVDAKLMLSDARTSYDKVIYYMTKLTFGEVSSSLSVLENNSCLQLESGCEFCSNMESYCMSIVFRISEKHNTSKKMREAFFSKIAETFIAMLRKVQSNFSRLDGDSLLFDARMECQDLDQASTINRFAKFHVRVPEEGFVRPSTSVPSMRRPFPHIRVTPSMTRVPMPRIVPDKVTCLQL</sequence>
<feature type="region of interest" description="Disordered" evidence="1">
    <location>
        <begin position="571"/>
        <end position="594"/>
    </location>
</feature>
<name>A0ABR2MZ38_9ASPA</name>
<feature type="compositionally biased region" description="Polar residues" evidence="1">
    <location>
        <begin position="571"/>
        <end position="587"/>
    </location>
</feature>
<feature type="compositionally biased region" description="Polar residues" evidence="1">
    <location>
        <begin position="820"/>
        <end position="836"/>
    </location>
</feature>